<gene>
    <name evidence="13" type="primary">galE</name>
    <name evidence="13" type="ORF">EDM56_16460</name>
</gene>
<dbReference type="Gene3D" id="3.90.25.10">
    <property type="entry name" value="UDP-galactose 4-epimerase, domain 1"/>
    <property type="match status" value="1"/>
</dbReference>
<comment type="similarity">
    <text evidence="4 11">Belongs to the NAD(P)-dependent epimerase/dehydratase family.</text>
</comment>
<dbReference type="Proteomes" id="UP000271031">
    <property type="component" value="Unassembled WGS sequence"/>
</dbReference>
<dbReference type="NCBIfam" id="TIGR01179">
    <property type="entry name" value="galE"/>
    <property type="match status" value="1"/>
</dbReference>
<dbReference type="EMBL" id="RHHQ01000012">
    <property type="protein sequence ID" value="RNB87261.1"/>
    <property type="molecule type" value="Genomic_DNA"/>
</dbReference>
<sequence length="328" mass="36559">MAVLVTGGAGYIGSHTVAELLRQGEQVVVIDNLSTGHKKAIVGGTFYQGDIRDRHVLDAIFRKEEIEAVIHFAASSLVGESVLEPLKYYDNNLLGAYTLLRAMIDHGVKKIVCSSTAATYGEPKRIPVQEGDPTEPTNPYGETKLAMEHMFRWCERAYGVRSISLRYFNAAGAHPDGMIGEDHRPESHLIPLILQVALDQRSLIQIFGDDFPTQDGTCMRDYVHVMDLAKAHWLALQHLRKHNRSEVYNLGSDIGFSVREVVEKARLITGHPIPASVSPRREGDPAIIIASSGKARNELLWKPAYTRLETIIESAWNWHKSHPNGYSE</sequence>
<dbReference type="UniPathway" id="UPA00214"/>
<dbReference type="RefSeq" id="WP_122918959.1">
    <property type="nucleotide sequence ID" value="NZ_RHHQ01000012.1"/>
</dbReference>
<dbReference type="GO" id="GO:0033499">
    <property type="term" value="P:galactose catabolic process via UDP-galactose, Leloir pathway"/>
    <property type="evidence" value="ECO:0007669"/>
    <property type="project" value="TreeGrafter"/>
</dbReference>
<comment type="catalytic activity">
    <reaction evidence="1 11">
        <text>UDP-alpha-D-glucose = UDP-alpha-D-galactose</text>
        <dbReference type="Rhea" id="RHEA:22168"/>
        <dbReference type="ChEBI" id="CHEBI:58885"/>
        <dbReference type="ChEBI" id="CHEBI:66914"/>
        <dbReference type="EC" id="5.1.3.2"/>
    </reaction>
</comment>
<keyword evidence="7 11" id="KW-0520">NAD</keyword>
<dbReference type="PANTHER" id="PTHR43725">
    <property type="entry name" value="UDP-GLUCOSE 4-EPIMERASE"/>
    <property type="match status" value="1"/>
</dbReference>
<keyword evidence="8" id="KW-0299">Galactose metabolism</keyword>
<evidence type="ECO:0000313" key="14">
    <source>
        <dbReference type="Proteomes" id="UP000271031"/>
    </source>
</evidence>
<evidence type="ECO:0000256" key="2">
    <source>
        <dbReference type="ARBA" id="ARBA00001911"/>
    </source>
</evidence>
<reference evidence="13 14" key="1">
    <citation type="submission" date="2018-10" db="EMBL/GenBank/DDBJ databases">
        <title>Phylogenomics of Brevibacillus.</title>
        <authorList>
            <person name="Dunlap C."/>
        </authorList>
    </citation>
    <scope>NUCLEOTIDE SEQUENCE [LARGE SCALE GENOMIC DNA]</scope>
    <source>
        <strain evidence="13 14">JCM 15716</strain>
    </source>
</reference>
<evidence type="ECO:0000256" key="3">
    <source>
        <dbReference type="ARBA" id="ARBA00004947"/>
    </source>
</evidence>
<keyword evidence="10 11" id="KW-0119">Carbohydrate metabolism</keyword>
<evidence type="ECO:0000256" key="10">
    <source>
        <dbReference type="ARBA" id="ARBA00023277"/>
    </source>
</evidence>
<evidence type="ECO:0000256" key="9">
    <source>
        <dbReference type="ARBA" id="ARBA00023235"/>
    </source>
</evidence>
<protein>
    <recommendedName>
        <fullName evidence="6 11">UDP-glucose 4-epimerase</fullName>
        <ecNumber evidence="5 11">5.1.3.2</ecNumber>
    </recommendedName>
</protein>
<keyword evidence="14" id="KW-1185">Reference proteome</keyword>
<proteinExistence type="inferred from homology"/>
<dbReference type="PANTHER" id="PTHR43725:SF53">
    <property type="entry name" value="UDP-ARABINOSE 4-EPIMERASE 1"/>
    <property type="match status" value="1"/>
</dbReference>
<evidence type="ECO:0000313" key="13">
    <source>
        <dbReference type="EMBL" id="RNB87261.1"/>
    </source>
</evidence>
<dbReference type="OrthoDB" id="9801785at2"/>
<dbReference type="AlphaFoldDB" id="A0A3M8DIH3"/>
<evidence type="ECO:0000256" key="11">
    <source>
        <dbReference type="RuleBase" id="RU366046"/>
    </source>
</evidence>
<dbReference type="EC" id="5.1.3.2" evidence="5 11"/>
<keyword evidence="9 11" id="KW-0413">Isomerase</keyword>
<name>A0A3M8DIH3_9BACL</name>
<accession>A0A3M8DIH3</accession>
<dbReference type="Pfam" id="PF01370">
    <property type="entry name" value="Epimerase"/>
    <property type="match status" value="1"/>
</dbReference>
<dbReference type="InterPro" id="IPR036291">
    <property type="entry name" value="NAD(P)-bd_dom_sf"/>
</dbReference>
<comment type="pathway">
    <text evidence="3 11">Carbohydrate metabolism; galactose metabolism.</text>
</comment>
<evidence type="ECO:0000259" key="12">
    <source>
        <dbReference type="Pfam" id="PF01370"/>
    </source>
</evidence>
<evidence type="ECO:0000256" key="8">
    <source>
        <dbReference type="ARBA" id="ARBA00023144"/>
    </source>
</evidence>
<comment type="subunit">
    <text evidence="11">Homodimer.</text>
</comment>
<dbReference type="GO" id="GO:0003978">
    <property type="term" value="F:UDP-glucose 4-epimerase activity"/>
    <property type="evidence" value="ECO:0007669"/>
    <property type="project" value="UniProtKB-UniRule"/>
</dbReference>
<dbReference type="InterPro" id="IPR005886">
    <property type="entry name" value="UDP_G4E"/>
</dbReference>
<dbReference type="CDD" id="cd05247">
    <property type="entry name" value="UDP_G4E_1_SDR_e"/>
    <property type="match status" value="1"/>
</dbReference>
<evidence type="ECO:0000256" key="1">
    <source>
        <dbReference type="ARBA" id="ARBA00000083"/>
    </source>
</evidence>
<feature type="domain" description="NAD-dependent epimerase/dehydratase" evidence="12">
    <location>
        <begin position="3"/>
        <end position="251"/>
    </location>
</feature>
<evidence type="ECO:0000256" key="6">
    <source>
        <dbReference type="ARBA" id="ARBA00018569"/>
    </source>
</evidence>
<evidence type="ECO:0000256" key="5">
    <source>
        <dbReference type="ARBA" id="ARBA00013189"/>
    </source>
</evidence>
<dbReference type="Gene3D" id="3.40.50.720">
    <property type="entry name" value="NAD(P)-binding Rossmann-like Domain"/>
    <property type="match status" value="1"/>
</dbReference>
<comment type="caution">
    <text evidence="13">The sequence shown here is derived from an EMBL/GenBank/DDBJ whole genome shotgun (WGS) entry which is preliminary data.</text>
</comment>
<organism evidence="13 14">
    <name type="scientific">Brevibacillus fluminis</name>
    <dbReference type="NCBI Taxonomy" id="511487"/>
    <lineage>
        <taxon>Bacteria</taxon>
        <taxon>Bacillati</taxon>
        <taxon>Bacillota</taxon>
        <taxon>Bacilli</taxon>
        <taxon>Bacillales</taxon>
        <taxon>Paenibacillaceae</taxon>
        <taxon>Brevibacillus</taxon>
    </lineage>
</organism>
<dbReference type="InterPro" id="IPR001509">
    <property type="entry name" value="Epimerase_deHydtase"/>
</dbReference>
<evidence type="ECO:0000256" key="4">
    <source>
        <dbReference type="ARBA" id="ARBA00007637"/>
    </source>
</evidence>
<comment type="cofactor">
    <cofactor evidence="2 11">
        <name>NAD(+)</name>
        <dbReference type="ChEBI" id="CHEBI:57540"/>
    </cofactor>
</comment>
<dbReference type="SUPFAM" id="SSF51735">
    <property type="entry name" value="NAD(P)-binding Rossmann-fold domains"/>
    <property type="match status" value="1"/>
</dbReference>
<evidence type="ECO:0000256" key="7">
    <source>
        <dbReference type="ARBA" id="ARBA00023027"/>
    </source>
</evidence>